<keyword evidence="2" id="KW-0732">Signal</keyword>
<comment type="caution">
    <text evidence="3">The sequence shown here is derived from an EMBL/GenBank/DDBJ whole genome shotgun (WGS) entry which is preliminary data.</text>
</comment>
<evidence type="ECO:0000313" key="3">
    <source>
        <dbReference type="EMBL" id="TQL71753.1"/>
    </source>
</evidence>
<dbReference type="Proteomes" id="UP000319746">
    <property type="component" value="Unassembled WGS sequence"/>
</dbReference>
<accession>A0A543AGQ6</accession>
<protein>
    <submittedName>
        <fullName evidence="3">Uncharacterized protein</fullName>
    </submittedName>
</protein>
<name>A0A543AGQ6_9MICC</name>
<gene>
    <name evidence="3" type="ORF">FB556_2254</name>
</gene>
<evidence type="ECO:0000256" key="1">
    <source>
        <dbReference type="SAM" id="MobiDB-lite"/>
    </source>
</evidence>
<dbReference type="RefSeq" id="WP_141867587.1">
    <property type="nucleotide sequence ID" value="NZ_BAABAN010000001.1"/>
</dbReference>
<feature type="compositionally biased region" description="Polar residues" evidence="1">
    <location>
        <begin position="28"/>
        <end position="53"/>
    </location>
</feature>
<evidence type="ECO:0000256" key="2">
    <source>
        <dbReference type="SAM" id="SignalP"/>
    </source>
</evidence>
<sequence>MQRSKGVGYCVVVSGLAFAVAAAGCSAPQATSPKPKETTSAAPTETTDSKTSVELTDGHLTIEIPESWNADIQDMTETIMADGSAPEFNGYTAHQATITNLDETVAVDVFTNVPWPDVAAIDPNEVELLHAEPLDIGYVGEGSEPIWLRAVIGENPSVQGRPHFGMFDGRFDDEQYLLVVAPYVSKAELGEPEEIGGGMSAFITPYSVSTAGQWWEEVITIAAGTINQNGAEKLTGLEGLEAMQALVETEEYEQLLNVIRSFKVHVNE</sequence>
<organism evidence="3 4">
    <name type="scientific">Enteractinococcus coprophilus</name>
    <dbReference type="NCBI Taxonomy" id="1027633"/>
    <lineage>
        <taxon>Bacteria</taxon>
        <taxon>Bacillati</taxon>
        <taxon>Actinomycetota</taxon>
        <taxon>Actinomycetes</taxon>
        <taxon>Micrococcales</taxon>
        <taxon>Micrococcaceae</taxon>
    </lineage>
</organism>
<proteinExistence type="predicted"/>
<dbReference type="PROSITE" id="PS51257">
    <property type="entry name" value="PROKAR_LIPOPROTEIN"/>
    <property type="match status" value="1"/>
</dbReference>
<evidence type="ECO:0000313" key="4">
    <source>
        <dbReference type="Proteomes" id="UP000319746"/>
    </source>
</evidence>
<feature type="chain" id="PRO_5038335283" evidence="2">
    <location>
        <begin position="23"/>
        <end position="268"/>
    </location>
</feature>
<reference evidence="3 4" key="1">
    <citation type="submission" date="2019-06" db="EMBL/GenBank/DDBJ databases">
        <title>Sequencing the genomes of 1000 actinobacteria strains.</title>
        <authorList>
            <person name="Klenk H.-P."/>
        </authorList>
    </citation>
    <scope>NUCLEOTIDE SEQUENCE [LARGE SCALE GENOMIC DNA]</scope>
    <source>
        <strain evidence="3 4">DSM 24083</strain>
    </source>
</reference>
<keyword evidence="4" id="KW-1185">Reference proteome</keyword>
<dbReference type="EMBL" id="VFOU01000003">
    <property type="protein sequence ID" value="TQL71753.1"/>
    <property type="molecule type" value="Genomic_DNA"/>
</dbReference>
<feature type="region of interest" description="Disordered" evidence="1">
    <location>
        <begin position="27"/>
        <end position="53"/>
    </location>
</feature>
<feature type="signal peptide" evidence="2">
    <location>
        <begin position="1"/>
        <end position="22"/>
    </location>
</feature>
<dbReference type="AlphaFoldDB" id="A0A543AGQ6"/>